<keyword evidence="2 10" id="KW-0808">Transferase</keyword>
<feature type="binding site" evidence="10">
    <location>
        <begin position="162"/>
        <end position="167"/>
    </location>
    <ligand>
        <name>sn-glycerol 1-phosphate</name>
        <dbReference type="ChEBI" id="CHEBI:57685"/>
    </ligand>
</feature>
<comment type="cofactor">
    <cofactor evidence="10">
        <name>Mg(2+)</name>
        <dbReference type="ChEBI" id="CHEBI:18420"/>
    </cofactor>
</comment>
<comment type="catalytic activity">
    <reaction evidence="8 10">
        <text>sn-glycerol 1-phosphate + all-trans-heptaprenyl diphosphate = 3-heptaprenyl-sn-glycero-1-phosphate + diphosphate</text>
        <dbReference type="Rhea" id="RHEA:33495"/>
        <dbReference type="ChEBI" id="CHEBI:33019"/>
        <dbReference type="ChEBI" id="CHEBI:57685"/>
        <dbReference type="ChEBI" id="CHEBI:58206"/>
        <dbReference type="ChEBI" id="CHEBI:64781"/>
        <dbReference type="EC" id="2.5.1.n9"/>
    </reaction>
</comment>
<comment type="caution">
    <text evidence="10">Lacks conserved residue(s) required for the propagation of feature annotation.</text>
</comment>
<feature type="binding site" evidence="10">
    <location>
        <position position="18"/>
    </location>
    <ligand>
        <name>Mg(2+)</name>
        <dbReference type="ChEBI" id="CHEBI:18420"/>
    </ligand>
</feature>
<organism evidence="11 12">
    <name type="scientific">Virgibacillus indicus</name>
    <dbReference type="NCBI Taxonomy" id="2024554"/>
    <lineage>
        <taxon>Bacteria</taxon>
        <taxon>Bacillati</taxon>
        <taxon>Bacillota</taxon>
        <taxon>Bacilli</taxon>
        <taxon>Bacillales</taxon>
        <taxon>Bacillaceae</taxon>
        <taxon>Virgibacillus</taxon>
    </lineage>
</organism>
<comment type="caution">
    <text evidence="11">The sequence shown here is derived from an EMBL/GenBank/DDBJ whole genome shotgun (WGS) entry which is preliminary data.</text>
</comment>
<dbReference type="AlphaFoldDB" id="A0A265N6R5"/>
<evidence type="ECO:0000256" key="1">
    <source>
        <dbReference type="ARBA" id="ARBA00022516"/>
    </source>
</evidence>
<keyword evidence="4 10" id="KW-0460">Magnesium</keyword>
<evidence type="ECO:0000256" key="7">
    <source>
        <dbReference type="ARBA" id="ARBA00023264"/>
    </source>
</evidence>
<dbReference type="NCBIfam" id="NF003197">
    <property type="entry name" value="PRK04169.1-1"/>
    <property type="match status" value="1"/>
</dbReference>
<evidence type="ECO:0000256" key="2">
    <source>
        <dbReference type="ARBA" id="ARBA00022679"/>
    </source>
</evidence>
<comment type="pathway">
    <text evidence="10">Membrane lipid metabolism; glycerophospholipid metabolism.</text>
</comment>
<dbReference type="EC" id="2.5.1.n9" evidence="9 10"/>
<dbReference type="GO" id="GO:0000287">
    <property type="term" value="F:magnesium ion binding"/>
    <property type="evidence" value="ECO:0007669"/>
    <property type="project" value="UniProtKB-UniRule"/>
</dbReference>
<feature type="binding site" evidence="10">
    <location>
        <position position="16"/>
    </location>
    <ligand>
        <name>sn-glycerol 1-phosphate</name>
        <dbReference type="ChEBI" id="CHEBI:57685"/>
    </ligand>
</feature>
<evidence type="ECO:0000313" key="12">
    <source>
        <dbReference type="Proteomes" id="UP000216498"/>
    </source>
</evidence>
<dbReference type="Pfam" id="PF01884">
    <property type="entry name" value="PcrB"/>
    <property type="match status" value="1"/>
</dbReference>
<keyword evidence="6 10" id="KW-0594">Phospholipid biosynthesis</keyword>
<dbReference type="SUPFAM" id="SSF51395">
    <property type="entry name" value="FMN-linked oxidoreductases"/>
    <property type="match status" value="1"/>
</dbReference>
<evidence type="ECO:0000256" key="9">
    <source>
        <dbReference type="ARBA" id="ARBA00066888"/>
    </source>
</evidence>
<comment type="subunit">
    <text evidence="10">Homodimer.</text>
</comment>
<keyword evidence="3 10" id="KW-0479">Metal-binding</keyword>
<dbReference type="CDD" id="cd02812">
    <property type="entry name" value="PcrB_like"/>
    <property type="match status" value="1"/>
</dbReference>
<dbReference type="InterPro" id="IPR008205">
    <property type="entry name" value="GGGP_HepGP_synthase"/>
</dbReference>
<keyword evidence="12" id="KW-1185">Reference proteome</keyword>
<dbReference type="GO" id="GO:0046474">
    <property type="term" value="P:glycerophospholipid biosynthetic process"/>
    <property type="evidence" value="ECO:0007669"/>
    <property type="project" value="UniProtKB-UniRule"/>
</dbReference>
<dbReference type="Gene3D" id="3.20.20.390">
    <property type="entry name" value="FMN-linked oxidoreductases"/>
    <property type="match status" value="1"/>
</dbReference>
<comment type="function">
    <text evidence="10">Prenyltransferase that catalyzes in vivo the transfer of the heptaprenyl moiety of heptaprenyl pyrophosphate (HepPP; 35 carbon atoms) to the C3 hydroxyl of sn-glycerol-1-phosphate (G1P), producing heptaprenylglyceryl phosphate (HepGP). This reaction is an ether-bond-formation step in the biosynthesis of archaea-type G1P-based membrane lipids found in Bacillales.</text>
</comment>
<dbReference type="FunFam" id="3.20.20.390:FF:000001">
    <property type="entry name" value="Heptaprenylglyceryl phosphate synthase"/>
    <property type="match status" value="1"/>
</dbReference>
<evidence type="ECO:0000256" key="3">
    <source>
        <dbReference type="ARBA" id="ARBA00022723"/>
    </source>
</evidence>
<dbReference type="GO" id="GO:0120536">
    <property type="term" value="F:heptaprenylglyceryl phosphate synthase activity"/>
    <property type="evidence" value="ECO:0007669"/>
    <property type="project" value="UniProtKB-ARBA"/>
</dbReference>
<dbReference type="PANTHER" id="PTHR40029:SF2">
    <property type="entry name" value="HEPTAPRENYLGLYCERYL PHOSPHATE SYNTHASE"/>
    <property type="match status" value="1"/>
</dbReference>
<protein>
    <recommendedName>
        <fullName evidence="9 10">Heptaprenylglyceryl phosphate synthase</fullName>
        <shortName evidence="10">HepGP synthase</shortName>
        <ecNumber evidence="9 10">2.5.1.n9</ecNumber>
    </recommendedName>
    <alternativeName>
        <fullName evidence="10">Glycerol-1-phosphate heptaprenyltransferase</fullName>
    </alternativeName>
</protein>
<keyword evidence="5 10" id="KW-0443">Lipid metabolism</keyword>
<feature type="binding site" evidence="10">
    <location>
        <begin position="212"/>
        <end position="213"/>
    </location>
    <ligand>
        <name>sn-glycerol 1-phosphate</name>
        <dbReference type="ChEBI" id="CHEBI:57685"/>
    </ligand>
</feature>
<evidence type="ECO:0000256" key="10">
    <source>
        <dbReference type="HAMAP-Rule" id="MF_00112"/>
    </source>
</evidence>
<dbReference type="InterPro" id="IPR038597">
    <property type="entry name" value="GGGP/HepGP_synthase_sf"/>
</dbReference>
<evidence type="ECO:0000256" key="4">
    <source>
        <dbReference type="ARBA" id="ARBA00022842"/>
    </source>
</evidence>
<dbReference type="UniPathway" id="UPA00940"/>
<reference evidence="11 12" key="1">
    <citation type="submission" date="2017-08" db="EMBL/GenBank/DDBJ databases">
        <title>Virgibacillus indicus sp. nov. and Virgibacillus profoundi sp. nov, two moderately halophilic bacteria isolated from marine sediment by using the Microfluidic Streak Plate.</title>
        <authorList>
            <person name="Xu B."/>
            <person name="Hu B."/>
            <person name="Wang J."/>
            <person name="Zhu Y."/>
            <person name="Huang L."/>
            <person name="Du W."/>
            <person name="Huang Y."/>
        </authorList>
    </citation>
    <scope>NUCLEOTIDE SEQUENCE [LARGE SCALE GENOMIC DNA]</scope>
    <source>
        <strain evidence="11 12">IO3-P2-C2</strain>
    </source>
</reference>
<feature type="binding site" evidence="10">
    <location>
        <position position="192"/>
    </location>
    <ligand>
        <name>sn-glycerol 1-phosphate</name>
        <dbReference type="ChEBI" id="CHEBI:57685"/>
    </ligand>
</feature>
<proteinExistence type="inferred from homology"/>
<comment type="similarity">
    <text evidence="10">Belongs to the GGGP/HepGP synthase family. Group I subfamily.</text>
</comment>
<keyword evidence="1 10" id="KW-0444">Lipid biosynthesis</keyword>
<dbReference type="EMBL" id="NPMS01000008">
    <property type="protein sequence ID" value="OZU87682.1"/>
    <property type="molecule type" value="Genomic_DNA"/>
</dbReference>
<name>A0A265N6R5_9BACI</name>
<evidence type="ECO:0000256" key="6">
    <source>
        <dbReference type="ARBA" id="ARBA00023209"/>
    </source>
</evidence>
<keyword evidence="7 10" id="KW-1208">Phospholipid metabolism</keyword>
<accession>A0A265N6R5</accession>
<dbReference type="NCBIfam" id="NF003199">
    <property type="entry name" value="PRK04169.1-3"/>
    <property type="match status" value="1"/>
</dbReference>
<dbReference type="NCBIfam" id="TIGR01768">
    <property type="entry name" value="GGGP-family"/>
    <property type="match status" value="1"/>
</dbReference>
<dbReference type="PANTHER" id="PTHR40029">
    <property type="match status" value="1"/>
</dbReference>
<dbReference type="HAMAP" id="MF_00112">
    <property type="entry name" value="GGGP_HepGP_synthase"/>
    <property type="match status" value="1"/>
</dbReference>
<sequence>MKNLHTTMNEWKHIFKLDPAKEISDEHLEMICESGTDAVIVGGTDDVTLDGVLDLLSRVRRYTVPCILEISEMDAITPGFDYYFIPMVLNSKEKKWMMDIQHQAIKQYVDMMEYSEIFFEGYCILNEEAKAFHRTNSYLPDAGDLIAYAYMAEKVFHLPIFYMEYSGKYGDPELVKKVKNELNETLLLYGGGIENTFQASEMKEHADIIIVGNIIYSDIKKALKTVKAVKDN</sequence>
<gene>
    <name evidence="10" type="primary">pcrB</name>
    <name evidence="11" type="ORF">CIL03_15045</name>
</gene>
<evidence type="ECO:0000313" key="11">
    <source>
        <dbReference type="EMBL" id="OZU87682.1"/>
    </source>
</evidence>
<evidence type="ECO:0000256" key="8">
    <source>
        <dbReference type="ARBA" id="ARBA00048318"/>
    </source>
</evidence>
<evidence type="ECO:0000256" key="5">
    <source>
        <dbReference type="ARBA" id="ARBA00023098"/>
    </source>
</evidence>
<feature type="binding site" evidence="10">
    <location>
        <position position="44"/>
    </location>
    <ligand>
        <name>Mg(2+)</name>
        <dbReference type="ChEBI" id="CHEBI:18420"/>
    </ligand>
</feature>
<dbReference type="OrthoDB" id="2381757at2"/>
<dbReference type="Proteomes" id="UP000216498">
    <property type="component" value="Unassembled WGS sequence"/>
</dbReference>
<dbReference type="InterPro" id="IPR039074">
    <property type="entry name" value="GGGP/HepGP_synthase_I"/>
</dbReference>